<evidence type="ECO:0000313" key="4">
    <source>
        <dbReference type="Proteomes" id="UP000224080"/>
    </source>
</evidence>
<evidence type="ECO:0000256" key="1">
    <source>
        <dbReference type="SAM" id="MobiDB-lite"/>
    </source>
</evidence>
<feature type="compositionally biased region" description="Gly residues" evidence="1">
    <location>
        <begin position="47"/>
        <end position="72"/>
    </location>
</feature>
<dbReference type="Proteomes" id="UP000224080">
    <property type="component" value="Unassembled WGS sequence"/>
</dbReference>
<name>A0A2B7X5I4_9EURO</name>
<dbReference type="EMBL" id="PDNC01000043">
    <property type="protein sequence ID" value="PGH03928.1"/>
    <property type="molecule type" value="Genomic_DNA"/>
</dbReference>
<keyword evidence="2" id="KW-0732">Signal</keyword>
<feature type="chain" id="PRO_5012089510" evidence="2">
    <location>
        <begin position="17"/>
        <end position="138"/>
    </location>
</feature>
<proteinExistence type="predicted"/>
<evidence type="ECO:0000313" key="3">
    <source>
        <dbReference type="EMBL" id="PGH03928.1"/>
    </source>
</evidence>
<dbReference type="AlphaFoldDB" id="A0A2B7X5I4"/>
<reference evidence="3 4" key="1">
    <citation type="submission" date="2017-10" db="EMBL/GenBank/DDBJ databases">
        <title>Comparative genomics in systemic dimorphic fungi from Ajellomycetaceae.</title>
        <authorList>
            <person name="Munoz J.F."/>
            <person name="Mcewen J.G."/>
            <person name="Clay O.K."/>
            <person name="Cuomo C.A."/>
        </authorList>
    </citation>
    <scope>NUCLEOTIDE SEQUENCE [LARGE SCALE GENOMIC DNA]</scope>
    <source>
        <strain evidence="3 4">UAMH130</strain>
    </source>
</reference>
<organism evidence="3 4">
    <name type="scientific">Blastomyces parvus</name>
    <dbReference type="NCBI Taxonomy" id="2060905"/>
    <lineage>
        <taxon>Eukaryota</taxon>
        <taxon>Fungi</taxon>
        <taxon>Dikarya</taxon>
        <taxon>Ascomycota</taxon>
        <taxon>Pezizomycotina</taxon>
        <taxon>Eurotiomycetes</taxon>
        <taxon>Eurotiomycetidae</taxon>
        <taxon>Onygenales</taxon>
        <taxon>Ajellomycetaceae</taxon>
        <taxon>Blastomyces</taxon>
    </lineage>
</organism>
<feature type="region of interest" description="Disordered" evidence="1">
    <location>
        <begin position="47"/>
        <end position="117"/>
    </location>
</feature>
<sequence>MALVFLLLLLFGSVFAYWMFKPIVSACKCPPRNPTRSLALVRTVAAGGGGGGGGGARGDGGDGGRAGSGGGCGEDELRDEAGGGAADGNGNDNGNEGGVRQNPQVHVRVPQEARMPGREDLDMRVVLSGANGRLEARW</sequence>
<gene>
    <name evidence="3" type="ORF">GX51_03764</name>
</gene>
<evidence type="ECO:0000256" key="2">
    <source>
        <dbReference type="SAM" id="SignalP"/>
    </source>
</evidence>
<accession>A0A2B7X5I4</accession>
<feature type="signal peptide" evidence="2">
    <location>
        <begin position="1"/>
        <end position="16"/>
    </location>
</feature>
<comment type="caution">
    <text evidence="3">The sequence shown here is derived from an EMBL/GenBank/DDBJ whole genome shotgun (WGS) entry which is preliminary data.</text>
</comment>
<keyword evidence="4" id="KW-1185">Reference proteome</keyword>
<protein>
    <submittedName>
        <fullName evidence="3">Uncharacterized protein</fullName>
    </submittedName>
</protein>